<dbReference type="AlphaFoldDB" id="A0A1G4J3V8"/>
<reference evidence="2 3" key="1">
    <citation type="submission" date="2016-03" db="EMBL/GenBank/DDBJ databases">
        <authorList>
            <person name="Devillers H."/>
        </authorList>
    </citation>
    <scope>NUCLEOTIDE SEQUENCE [LARGE SCALE GENOMIC DNA]</scope>
    <source>
        <strain evidence="2">CBS 10888</strain>
    </source>
</reference>
<feature type="transmembrane region" description="Helical" evidence="1">
    <location>
        <begin position="146"/>
        <end position="167"/>
    </location>
</feature>
<evidence type="ECO:0000313" key="3">
    <source>
        <dbReference type="Proteomes" id="UP000190274"/>
    </source>
</evidence>
<keyword evidence="1" id="KW-0472">Membrane</keyword>
<protein>
    <submittedName>
        <fullName evidence="2">LADA_0D00122g1_1</fullName>
    </submittedName>
</protein>
<sequence>MHGEFGWERAKDRRPCSESNAVQAQQGCLAQSIVLDHPRSCSYRVSAAYLRCYGPFQPAHHLGRTVWYFATLPVSTPRTRVLAVSRCTDMHGHAPNFNTQRTYARAANGDFQISGSDYESSARGGSDSHLRIWFYMTCAAPALRTALLLPAVIVFFLLSLVSCGSWLESGTLTI</sequence>
<dbReference type="Proteomes" id="UP000190274">
    <property type="component" value="Chromosome D"/>
</dbReference>
<organism evidence="2 3">
    <name type="scientific">Lachancea dasiensis</name>
    <dbReference type="NCBI Taxonomy" id="1072105"/>
    <lineage>
        <taxon>Eukaryota</taxon>
        <taxon>Fungi</taxon>
        <taxon>Dikarya</taxon>
        <taxon>Ascomycota</taxon>
        <taxon>Saccharomycotina</taxon>
        <taxon>Saccharomycetes</taxon>
        <taxon>Saccharomycetales</taxon>
        <taxon>Saccharomycetaceae</taxon>
        <taxon>Lachancea</taxon>
    </lineage>
</organism>
<evidence type="ECO:0000313" key="2">
    <source>
        <dbReference type="EMBL" id="SCU84147.1"/>
    </source>
</evidence>
<accession>A0A1G4J3V8</accession>
<keyword evidence="3" id="KW-1185">Reference proteome</keyword>
<proteinExistence type="predicted"/>
<keyword evidence="1" id="KW-1133">Transmembrane helix</keyword>
<keyword evidence="1" id="KW-0812">Transmembrane</keyword>
<evidence type="ECO:0000256" key="1">
    <source>
        <dbReference type="SAM" id="Phobius"/>
    </source>
</evidence>
<dbReference type="EMBL" id="LT598454">
    <property type="protein sequence ID" value="SCU84147.1"/>
    <property type="molecule type" value="Genomic_DNA"/>
</dbReference>
<name>A0A1G4J3V8_9SACH</name>
<gene>
    <name evidence="2" type="ORF">LADA_0D00122G</name>
</gene>